<keyword evidence="2" id="KW-1133">Transmembrane helix</keyword>
<protein>
    <submittedName>
        <fullName evidence="3">Uncharacterized protein</fullName>
    </submittedName>
</protein>
<dbReference type="EMBL" id="JAKEIP010000386">
    <property type="protein sequence ID" value="MCF1599956.1"/>
    <property type="molecule type" value="Genomic_DNA"/>
</dbReference>
<organism evidence="3 4">
    <name type="scientific">Streptomyces muensis</name>
    <dbReference type="NCBI Taxonomy" id="1077944"/>
    <lineage>
        <taxon>Bacteria</taxon>
        <taxon>Bacillati</taxon>
        <taxon>Actinomycetota</taxon>
        <taxon>Actinomycetes</taxon>
        <taxon>Kitasatosporales</taxon>
        <taxon>Streptomycetaceae</taxon>
        <taxon>Streptomyces</taxon>
    </lineage>
</organism>
<evidence type="ECO:0000256" key="1">
    <source>
        <dbReference type="SAM" id="MobiDB-lite"/>
    </source>
</evidence>
<sequence length="144" mass="15363">MVDRPSEGPRPGSGEGEGAGSSSSSISDDEWKKFVQDAERETTSAPKEPSARARMVTERLRQQEARGELPPGWRTGPAWQEMNGRAGRRRRLWAVLGVTLAVAVAVVAIRPSLIPGDPFGAAGDAEAAGTLSLIHIDAADEQLY</sequence>
<proteinExistence type="predicted"/>
<evidence type="ECO:0000256" key="2">
    <source>
        <dbReference type="SAM" id="Phobius"/>
    </source>
</evidence>
<evidence type="ECO:0000313" key="3">
    <source>
        <dbReference type="EMBL" id="MCF1599956.1"/>
    </source>
</evidence>
<keyword evidence="2" id="KW-0812">Transmembrane</keyword>
<dbReference type="Proteomes" id="UP001139384">
    <property type="component" value="Unassembled WGS sequence"/>
</dbReference>
<dbReference type="AlphaFoldDB" id="A0A9X1Q7J5"/>
<keyword evidence="2" id="KW-0472">Membrane</keyword>
<accession>A0A9X1Q7J5</accession>
<feature type="region of interest" description="Disordered" evidence="1">
    <location>
        <begin position="1"/>
        <end position="79"/>
    </location>
</feature>
<feature type="compositionally biased region" description="Basic and acidic residues" evidence="1">
    <location>
        <begin position="49"/>
        <end position="67"/>
    </location>
</feature>
<reference evidence="3" key="1">
    <citation type="submission" date="2022-01" db="EMBL/GenBank/DDBJ databases">
        <title>Draft Genome Sequences of Seven Type Strains of the Genus Streptomyces.</title>
        <authorList>
            <person name="Aziz S."/>
            <person name="Coretto E."/>
            <person name="Chronakova A."/>
            <person name="Sproer C."/>
            <person name="Huber K."/>
            <person name="Nouioui I."/>
            <person name="Gross H."/>
        </authorList>
    </citation>
    <scope>NUCLEOTIDE SEQUENCE</scope>
    <source>
        <strain evidence="3">DSM 103493</strain>
    </source>
</reference>
<feature type="transmembrane region" description="Helical" evidence="2">
    <location>
        <begin position="92"/>
        <end position="109"/>
    </location>
</feature>
<name>A0A9X1Q7J5_STRM4</name>
<keyword evidence="4" id="KW-1185">Reference proteome</keyword>
<feature type="compositionally biased region" description="Basic and acidic residues" evidence="1">
    <location>
        <begin position="29"/>
        <end position="42"/>
    </location>
</feature>
<feature type="non-terminal residue" evidence="3">
    <location>
        <position position="144"/>
    </location>
</feature>
<comment type="caution">
    <text evidence="3">The sequence shown here is derived from an EMBL/GenBank/DDBJ whole genome shotgun (WGS) entry which is preliminary data.</text>
</comment>
<gene>
    <name evidence="3" type="ORF">L0P92_41385</name>
</gene>
<evidence type="ECO:0000313" key="4">
    <source>
        <dbReference type="Proteomes" id="UP001139384"/>
    </source>
</evidence>